<protein>
    <recommendedName>
        <fullName evidence="5">Secreted protein</fullName>
    </recommendedName>
</protein>
<evidence type="ECO:0008006" key="5">
    <source>
        <dbReference type="Google" id="ProtNLM"/>
    </source>
</evidence>
<name>A0ABN2QPH9_9MICO</name>
<dbReference type="Proteomes" id="UP001499933">
    <property type="component" value="Unassembled WGS sequence"/>
</dbReference>
<evidence type="ECO:0000256" key="2">
    <source>
        <dbReference type="SAM" id="Phobius"/>
    </source>
</evidence>
<keyword evidence="2" id="KW-1133">Transmembrane helix</keyword>
<organism evidence="3 4">
    <name type="scientific">Microbacterium deminutum</name>
    <dbReference type="NCBI Taxonomy" id="344164"/>
    <lineage>
        <taxon>Bacteria</taxon>
        <taxon>Bacillati</taxon>
        <taxon>Actinomycetota</taxon>
        <taxon>Actinomycetes</taxon>
        <taxon>Micrococcales</taxon>
        <taxon>Microbacteriaceae</taxon>
        <taxon>Microbacterium</taxon>
    </lineage>
</organism>
<feature type="region of interest" description="Disordered" evidence="1">
    <location>
        <begin position="253"/>
        <end position="288"/>
    </location>
</feature>
<evidence type="ECO:0000256" key="1">
    <source>
        <dbReference type="SAM" id="MobiDB-lite"/>
    </source>
</evidence>
<dbReference type="EMBL" id="BAAAOG010000002">
    <property type="protein sequence ID" value="GAA1955004.1"/>
    <property type="molecule type" value="Genomic_DNA"/>
</dbReference>
<keyword evidence="2" id="KW-0472">Membrane</keyword>
<evidence type="ECO:0000313" key="4">
    <source>
        <dbReference type="Proteomes" id="UP001499933"/>
    </source>
</evidence>
<comment type="caution">
    <text evidence="3">The sequence shown here is derived from an EMBL/GenBank/DDBJ whole genome shotgun (WGS) entry which is preliminary data.</text>
</comment>
<evidence type="ECO:0000313" key="3">
    <source>
        <dbReference type="EMBL" id="GAA1955004.1"/>
    </source>
</evidence>
<reference evidence="3 4" key="1">
    <citation type="journal article" date="2019" name="Int. J. Syst. Evol. Microbiol.">
        <title>The Global Catalogue of Microorganisms (GCM) 10K type strain sequencing project: providing services to taxonomists for standard genome sequencing and annotation.</title>
        <authorList>
            <consortium name="The Broad Institute Genomics Platform"/>
            <consortium name="The Broad Institute Genome Sequencing Center for Infectious Disease"/>
            <person name="Wu L."/>
            <person name="Ma J."/>
        </authorList>
    </citation>
    <scope>NUCLEOTIDE SEQUENCE [LARGE SCALE GENOMIC DNA]</scope>
    <source>
        <strain evidence="3 4">JCM 14901</strain>
    </source>
</reference>
<proteinExistence type="predicted"/>
<accession>A0ABN2QPH9</accession>
<dbReference type="RefSeq" id="WP_344093217.1">
    <property type="nucleotide sequence ID" value="NZ_BAAAOG010000002.1"/>
</dbReference>
<feature type="compositionally biased region" description="Pro residues" evidence="1">
    <location>
        <begin position="271"/>
        <end position="288"/>
    </location>
</feature>
<feature type="transmembrane region" description="Helical" evidence="2">
    <location>
        <begin position="12"/>
        <end position="29"/>
    </location>
</feature>
<feature type="compositionally biased region" description="Low complexity" evidence="1">
    <location>
        <begin position="255"/>
        <end position="268"/>
    </location>
</feature>
<gene>
    <name evidence="3" type="ORF">GCM10009776_16230</name>
</gene>
<keyword evidence="4" id="KW-1185">Reference proteome</keyword>
<keyword evidence="2" id="KW-0812">Transmembrane</keyword>
<sequence length="288" mass="31622">MDAFLLFVESWWWIAPVVAGVGAAGYRAVTTNRRRARRLELDAALYEERLAFRALLVARADSRAAKGDVLAVKARRDAPASVLAEARRRSAAAKDREWSASLNLRAARTRISAARVQYRTRVPDAPLPIDVLVARQDAVTARWLSYETDPAKALSFPQMLDPQHPTTLAFLRAQRDAQELRPNAARERVTPTVYLAYRDAVVAAEVAFEAAEGDALGLARESVSGLSWGSVPISLPSWLPRAADVLRTVTDTLGTVVDPTPPHTTDQPAGTRPPWPVPAWRSAPPPRR</sequence>